<name>A0A820DTQ9_9BILA</name>
<reference evidence="2" key="1">
    <citation type="submission" date="2021-02" db="EMBL/GenBank/DDBJ databases">
        <authorList>
            <person name="Nowell W R."/>
        </authorList>
    </citation>
    <scope>NUCLEOTIDE SEQUENCE</scope>
</reference>
<feature type="region of interest" description="Disordered" evidence="1">
    <location>
        <begin position="1"/>
        <end position="30"/>
    </location>
</feature>
<dbReference type="Proteomes" id="UP000663823">
    <property type="component" value="Unassembled WGS sequence"/>
</dbReference>
<dbReference type="EMBL" id="CAJOAX010029012">
    <property type="protein sequence ID" value="CAF4237462.1"/>
    <property type="molecule type" value="Genomic_DNA"/>
</dbReference>
<comment type="caution">
    <text evidence="2">The sequence shown here is derived from an EMBL/GenBank/DDBJ whole genome shotgun (WGS) entry which is preliminary data.</text>
</comment>
<dbReference type="AlphaFoldDB" id="A0A820DTQ9"/>
<evidence type="ECO:0000313" key="2">
    <source>
        <dbReference type="EMBL" id="CAF4237462.1"/>
    </source>
</evidence>
<protein>
    <submittedName>
        <fullName evidence="2">Uncharacterized protein</fullName>
    </submittedName>
</protein>
<evidence type="ECO:0000256" key="1">
    <source>
        <dbReference type="SAM" id="MobiDB-lite"/>
    </source>
</evidence>
<organism evidence="2 3">
    <name type="scientific">Rotaria sordida</name>
    <dbReference type="NCBI Taxonomy" id="392033"/>
    <lineage>
        <taxon>Eukaryota</taxon>
        <taxon>Metazoa</taxon>
        <taxon>Spiralia</taxon>
        <taxon>Gnathifera</taxon>
        <taxon>Rotifera</taxon>
        <taxon>Eurotatoria</taxon>
        <taxon>Bdelloidea</taxon>
        <taxon>Philodinida</taxon>
        <taxon>Philodinidae</taxon>
        <taxon>Rotaria</taxon>
    </lineage>
</organism>
<evidence type="ECO:0000313" key="3">
    <source>
        <dbReference type="Proteomes" id="UP000663823"/>
    </source>
</evidence>
<accession>A0A820DTQ9</accession>
<sequence>HLIAFDRKKNSASNDPIFDELSSDIHGLSR</sequence>
<gene>
    <name evidence="2" type="ORF">OTI717_LOCUS39968</name>
</gene>
<feature type="non-terminal residue" evidence="2">
    <location>
        <position position="1"/>
    </location>
</feature>
<proteinExistence type="predicted"/>